<feature type="chain" id="PRO_5019144746" description="Lipoprotein" evidence="1">
    <location>
        <begin position="21"/>
        <end position="97"/>
    </location>
</feature>
<proteinExistence type="predicted"/>
<reference evidence="2 3" key="1">
    <citation type="submission" date="2018-10" db="EMBL/GenBank/DDBJ databases">
        <title>Comparative analysis of microorganisms from saline springs in Andes Mountain Range, Colombia.</title>
        <authorList>
            <person name="Rubin E."/>
        </authorList>
    </citation>
    <scope>NUCLEOTIDE SEQUENCE [LARGE SCALE GENOMIC DNA]</scope>
    <source>
        <strain evidence="2 3">USBA 36</strain>
    </source>
</reference>
<evidence type="ECO:0000313" key="3">
    <source>
        <dbReference type="Proteomes" id="UP000277424"/>
    </source>
</evidence>
<dbReference type="Proteomes" id="UP000277424">
    <property type="component" value="Unassembled WGS sequence"/>
</dbReference>
<dbReference type="PROSITE" id="PS51257">
    <property type="entry name" value="PROKAR_LIPOPROTEIN"/>
    <property type="match status" value="1"/>
</dbReference>
<evidence type="ECO:0000313" key="2">
    <source>
        <dbReference type="EMBL" id="RKQ70199.1"/>
    </source>
</evidence>
<dbReference type="AlphaFoldDB" id="A0A420WGX6"/>
<organism evidence="2 3">
    <name type="scientific">Oceanibaculum indicum</name>
    <dbReference type="NCBI Taxonomy" id="526216"/>
    <lineage>
        <taxon>Bacteria</taxon>
        <taxon>Pseudomonadati</taxon>
        <taxon>Pseudomonadota</taxon>
        <taxon>Alphaproteobacteria</taxon>
        <taxon>Rhodospirillales</taxon>
        <taxon>Oceanibaculaceae</taxon>
        <taxon>Oceanibaculum</taxon>
    </lineage>
</organism>
<protein>
    <recommendedName>
        <fullName evidence="4">Lipoprotein</fullName>
    </recommendedName>
</protein>
<accession>A0A420WGX6</accession>
<dbReference type="EMBL" id="RBIG01000002">
    <property type="protein sequence ID" value="RKQ70199.1"/>
    <property type="molecule type" value="Genomic_DNA"/>
</dbReference>
<dbReference type="OrthoDB" id="9988933at2"/>
<feature type="signal peptide" evidence="1">
    <location>
        <begin position="1"/>
        <end position="20"/>
    </location>
</feature>
<dbReference type="RefSeq" id="WP_121219844.1">
    <property type="nucleotide sequence ID" value="NZ_RBIG01000002.1"/>
</dbReference>
<name>A0A420WGX6_9PROT</name>
<gene>
    <name evidence="2" type="ORF">BCL74_2140</name>
</gene>
<evidence type="ECO:0000256" key="1">
    <source>
        <dbReference type="SAM" id="SignalP"/>
    </source>
</evidence>
<sequence>MLRILPILICLLMLGACASAPPERQVRYEMEPCLAALRAALPEARAARFDPSELTHRGGDWTILAEAVSLDGSWRRAWRCDFRDGVFLSAAWLDKAE</sequence>
<comment type="caution">
    <text evidence="2">The sequence shown here is derived from an EMBL/GenBank/DDBJ whole genome shotgun (WGS) entry which is preliminary data.</text>
</comment>
<evidence type="ECO:0008006" key="4">
    <source>
        <dbReference type="Google" id="ProtNLM"/>
    </source>
</evidence>
<keyword evidence="1" id="KW-0732">Signal</keyword>